<keyword evidence="4" id="KW-0021">Allosteric enzyme</keyword>
<dbReference type="PIRSF" id="PIRSF000460">
    <property type="entry name" value="Pprylas_GlgP"/>
    <property type="match status" value="1"/>
</dbReference>
<name>A0A7Z8ZW06_STRSZ</name>
<dbReference type="InterPro" id="IPR035090">
    <property type="entry name" value="Pyridoxal_P_attach_site"/>
</dbReference>
<dbReference type="GO" id="GO:0030170">
    <property type="term" value="F:pyridoxal phosphate binding"/>
    <property type="evidence" value="ECO:0007669"/>
    <property type="project" value="InterPro"/>
</dbReference>
<dbReference type="Pfam" id="PF00343">
    <property type="entry name" value="Phosphorylase"/>
    <property type="match status" value="1"/>
</dbReference>
<evidence type="ECO:0000256" key="1">
    <source>
        <dbReference type="ARBA" id="ARBA00001275"/>
    </source>
</evidence>
<dbReference type="GO" id="GO:0005980">
    <property type="term" value="P:glycogen catabolic process"/>
    <property type="evidence" value="ECO:0007669"/>
    <property type="project" value="TreeGrafter"/>
</dbReference>
<comment type="cofactor">
    <cofactor evidence="2 11">
        <name>pyridoxal 5'-phosphate</name>
        <dbReference type="ChEBI" id="CHEBI:597326"/>
    </cofactor>
</comment>
<dbReference type="SUPFAM" id="SSF53756">
    <property type="entry name" value="UDP-Glycosyltransferase/glycogen phosphorylase"/>
    <property type="match status" value="1"/>
</dbReference>
<evidence type="ECO:0000313" key="13">
    <source>
        <dbReference type="Proteomes" id="UP000269903"/>
    </source>
</evidence>
<keyword evidence="6 11" id="KW-0808">Transferase</keyword>
<keyword evidence="7 10" id="KW-0663">Pyridoxal phosphate</keyword>
<dbReference type="InterPro" id="IPR000811">
    <property type="entry name" value="Glyco_trans_35"/>
</dbReference>
<accession>A0A7Z8ZW06</accession>
<feature type="modified residue" description="N6-(pyridoxal phosphate)lysine" evidence="10">
    <location>
        <position position="604"/>
    </location>
</feature>
<dbReference type="EMBL" id="LR134317">
    <property type="protein sequence ID" value="VEF05806.1"/>
    <property type="molecule type" value="Genomic_DNA"/>
</dbReference>
<evidence type="ECO:0000256" key="7">
    <source>
        <dbReference type="ARBA" id="ARBA00022898"/>
    </source>
</evidence>
<dbReference type="InterPro" id="IPR011833">
    <property type="entry name" value="Glycg_phsphrylas"/>
</dbReference>
<comment type="similarity">
    <text evidence="3 11">Belongs to the glycogen phosphorylase family.</text>
</comment>
<dbReference type="NCBIfam" id="TIGR02093">
    <property type="entry name" value="P_ylase"/>
    <property type="match status" value="1"/>
</dbReference>
<sequence length="754" mass="85698">MKRFTDYTEMTLGKSLASASNEEIYLSLLSYVKEEASKKAKNTAKRKVYYISAEFLIGKLLSNNLINLGVYKDIKEELAAAGKSIAEVEDVELEPSLGNGGLGRLASCFIDSISSLGINGEGVGLNYHCGLFKQVFRHNEQTAEPNFWIEDDSWLVPTDISYDVPFKNFTLKSRLDRIDVLGYKRDTKNYLNLFDIEGVDYGLIKDGISFDKTDIAKNLTLFLYPDDSDKNGELLRIYQQYFMVSNAAQLLIDEAIERGSNLHDLADYAYVQINDTHPSMVIPELIRLLTQKHGFDFDKAVSVVQKMVGYTNHTILAEALEKWPLDFLNEVVPHLVTIIEQLDALVRARVSDPAVQIIDETGRVHMAHMDIHFATSVNGVAALHTEILKNSELKAFYELYPEKFNNKTNGITFRRWLEFANQELADYIKELIGDAYLTDATRLEKLMAFAEDQAVHARLAEIKHHNKVALKRYLKDNKGIELDEHSIIDTQIKRFHEYKRQQMNALYVIHKYLEIKKGNLPKRKITVIFGGKAAPAYIIAQDIIHLILCLSELINNDPEVSPYLNVHLVENYNVTVAEHLIPATDISEQISLASKEASGTGNMKFMLNGALTLGTMDGANVEIAELAGMDNIYTFGKDSDTIIDLYATGGYVSKDYYDAHPAIKEAVNFIISPELLELGNEERLDRLYKELISKDWFMTLIDLEEYIAVKEQMLADYDNQYLWLTKVVHNIAKAGFFSSDRTIEQYNQDIWHSY</sequence>
<evidence type="ECO:0000256" key="9">
    <source>
        <dbReference type="ARBA" id="ARBA00025174"/>
    </source>
</evidence>
<evidence type="ECO:0000256" key="10">
    <source>
        <dbReference type="PIRSR" id="PIRSR000460-1"/>
    </source>
</evidence>
<comment type="catalytic activity">
    <reaction evidence="1 11">
        <text>[(1-&gt;4)-alpha-D-glucosyl](n) + phosphate = [(1-&gt;4)-alpha-D-glucosyl](n-1) + alpha-D-glucose 1-phosphate</text>
        <dbReference type="Rhea" id="RHEA:41732"/>
        <dbReference type="Rhea" id="RHEA-COMP:9584"/>
        <dbReference type="Rhea" id="RHEA-COMP:9586"/>
        <dbReference type="ChEBI" id="CHEBI:15444"/>
        <dbReference type="ChEBI" id="CHEBI:43474"/>
        <dbReference type="ChEBI" id="CHEBI:58601"/>
        <dbReference type="EC" id="2.4.1.1"/>
    </reaction>
</comment>
<dbReference type="RefSeq" id="WP_154803764.1">
    <property type="nucleotide sequence ID" value="NZ_LR134317.1"/>
</dbReference>
<evidence type="ECO:0000256" key="6">
    <source>
        <dbReference type="ARBA" id="ARBA00022679"/>
    </source>
</evidence>
<dbReference type="GO" id="GO:0005737">
    <property type="term" value="C:cytoplasm"/>
    <property type="evidence" value="ECO:0007669"/>
    <property type="project" value="TreeGrafter"/>
</dbReference>
<dbReference type="Proteomes" id="UP000269903">
    <property type="component" value="Chromosome"/>
</dbReference>
<evidence type="ECO:0000256" key="11">
    <source>
        <dbReference type="RuleBase" id="RU000587"/>
    </source>
</evidence>
<evidence type="ECO:0000256" key="5">
    <source>
        <dbReference type="ARBA" id="ARBA00022676"/>
    </source>
</evidence>
<dbReference type="EC" id="2.4.1.1" evidence="11"/>
<dbReference type="PANTHER" id="PTHR11468">
    <property type="entry name" value="GLYCOGEN PHOSPHORYLASE"/>
    <property type="match status" value="1"/>
</dbReference>
<comment type="function">
    <text evidence="9">Phosphorylase is an important allosteric enzyme in carbohydrate metabolism. Enzymes from different sources differ in their regulatory mechanisms and in their natural substrates. However, all known phosphorylases share catalytic and structural properties.</text>
</comment>
<comment type="function">
    <text evidence="11">Allosteric enzyme that catalyzes the rate-limiting step in glycogen catabolism, the phosphorolytic cleavage of glycogen to produce glucose-1-phosphate, and plays a central role in maintaining cellular and organismal glucose homeostasis.</text>
</comment>
<dbReference type="PANTHER" id="PTHR11468:SF3">
    <property type="entry name" value="GLYCOGEN PHOSPHORYLASE, LIVER FORM"/>
    <property type="match status" value="1"/>
</dbReference>
<dbReference type="GO" id="GO:0008184">
    <property type="term" value="F:glycogen phosphorylase activity"/>
    <property type="evidence" value="ECO:0007669"/>
    <property type="project" value="InterPro"/>
</dbReference>
<evidence type="ECO:0000256" key="2">
    <source>
        <dbReference type="ARBA" id="ARBA00001933"/>
    </source>
</evidence>
<evidence type="ECO:0000313" key="12">
    <source>
        <dbReference type="EMBL" id="VEF05806.1"/>
    </source>
</evidence>
<dbReference type="Gene3D" id="3.40.50.2000">
    <property type="entry name" value="Glycogen Phosphorylase B"/>
    <property type="match status" value="2"/>
</dbReference>
<keyword evidence="5 11" id="KW-0328">Glycosyltransferase</keyword>
<organism evidence="12 13">
    <name type="scientific">Streptococcus equi subsp. zooepidemicus</name>
    <dbReference type="NCBI Taxonomy" id="40041"/>
    <lineage>
        <taxon>Bacteria</taxon>
        <taxon>Bacillati</taxon>
        <taxon>Bacillota</taxon>
        <taxon>Bacilli</taxon>
        <taxon>Lactobacillales</taxon>
        <taxon>Streptococcaceae</taxon>
        <taxon>Streptococcus</taxon>
    </lineage>
</organism>
<dbReference type="AlphaFoldDB" id="A0A7Z8ZW06"/>
<evidence type="ECO:0000256" key="8">
    <source>
        <dbReference type="ARBA" id="ARBA00023277"/>
    </source>
</evidence>
<dbReference type="FunFam" id="3.40.50.2000:FF:000003">
    <property type="entry name" value="Alpha-1,4 glucan phosphorylase"/>
    <property type="match status" value="1"/>
</dbReference>
<protein>
    <recommendedName>
        <fullName evidence="11">Alpha-1,4 glucan phosphorylase</fullName>
        <ecNumber evidence="11">2.4.1.1</ecNumber>
    </recommendedName>
</protein>
<dbReference type="PROSITE" id="PS00102">
    <property type="entry name" value="PHOSPHORYLASE"/>
    <property type="match status" value="1"/>
</dbReference>
<evidence type="ECO:0000256" key="3">
    <source>
        <dbReference type="ARBA" id="ARBA00006047"/>
    </source>
</evidence>
<gene>
    <name evidence="12" type="primary">glgP_1</name>
    <name evidence="12" type="ORF">NCTC6180_00518</name>
</gene>
<keyword evidence="8 11" id="KW-0119">Carbohydrate metabolism</keyword>
<proteinExistence type="inferred from homology"/>
<evidence type="ECO:0000256" key="4">
    <source>
        <dbReference type="ARBA" id="ARBA00022533"/>
    </source>
</evidence>
<reference evidence="12 13" key="1">
    <citation type="submission" date="2018-12" db="EMBL/GenBank/DDBJ databases">
        <authorList>
            <consortium name="Pathogen Informatics"/>
        </authorList>
    </citation>
    <scope>NUCLEOTIDE SEQUENCE [LARGE SCALE GENOMIC DNA]</scope>
    <source>
        <strain evidence="12 13">NCTC6180</strain>
    </source>
</reference>